<dbReference type="Gene3D" id="1.10.10.10">
    <property type="entry name" value="Winged helix-like DNA-binding domain superfamily/Winged helix DNA-binding domain"/>
    <property type="match status" value="1"/>
</dbReference>
<gene>
    <name evidence="5" type="ORF">ACFFGY_09265</name>
</gene>
<dbReference type="PANTHER" id="PTHR44846">
    <property type="entry name" value="MANNOSYL-D-GLYCERATE TRANSPORT/METABOLISM SYSTEM REPRESSOR MNGR-RELATED"/>
    <property type="match status" value="1"/>
</dbReference>
<dbReference type="SMART" id="SM00345">
    <property type="entry name" value="HTH_GNTR"/>
    <property type="match status" value="1"/>
</dbReference>
<accession>A0ABV6JRT9</accession>
<sequence length="260" mass="28762">MASAPVRASNMSLHQQLRSELQDAILAGRYRPGDMLPSERELCQQHSMSRITVVRALNDLARLGLARRVHGRGTEVLRSRIPWHATAMMNLDEMAKSLGQATRIEILGRRDVEASDLPSPLDRELRGRFRRILRLRYAGNLPIMFSSIWYPASFAERHPQHLLDLGLPGGALEQAMDEVIDGNVQRIGAVTADAELAAVLRVPEGSAHLRLIGVVSLAGGQPVQINDSVFNANVVEVKTEMRFQQPRPAAQKRHPAVAEA</sequence>
<comment type="caution">
    <text evidence="5">The sequence shown here is derived from an EMBL/GenBank/DDBJ whole genome shotgun (WGS) entry which is preliminary data.</text>
</comment>
<dbReference type="InterPro" id="IPR000524">
    <property type="entry name" value="Tscrpt_reg_HTH_GntR"/>
</dbReference>
<dbReference type="SUPFAM" id="SSF64288">
    <property type="entry name" value="Chorismate lyase-like"/>
    <property type="match status" value="1"/>
</dbReference>
<dbReference type="InterPro" id="IPR036388">
    <property type="entry name" value="WH-like_DNA-bd_sf"/>
</dbReference>
<protein>
    <submittedName>
        <fullName evidence="5">GntR family transcriptional regulator</fullName>
    </submittedName>
</protein>
<dbReference type="PANTHER" id="PTHR44846:SF1">
    <property type="entry name" value="MANNOSYL-D-GLYCERATE TRANSPORT_METABOLISM SYSTEM REPRESSOR MNGR-RELATED"/>
    <property type="match status" value="1"/>
</dbReference>
<name>A0ABV6JRT9_9PROT</name>
<dbReference type="EMBL" id="JBHLUN010000006">
    <property type="protein sequence ID" value="MFC0408435.1"/>
    <property type="molecule type" value="Genomic_DNA"/>
</dbReference>
<dbReference type="SMART" id="SM00866">
    <property type="entry name" value="UTRA"/>
    <property type="match status" value="1"/>
</dbReference>
<evidence type="ECO:0000313" key="5">
    <source>
        <dbReference type="EMBL" id="MFC0408435.1"/>
    </source>
</evidence>
<evidence type="ECO:0000313" key="6">
    <source>
        <dbReference type="Proteomes" id="UP001589865"/>
    </source>
</evidence>
<dbReference type="RefSeq" id="WP_377044188.1">
    <property type="nucleotide sequence ID" value="NZ_JBHLUN010000006.1"/>
</dbReference>
<dbReference type="InterPro" id="IPR011663">
    <property type="entry name" value="UTRA"/>
</dbReference>
<dbReference type="Gene3D" id="3.40.1410.10">
    <property type="entry name" value="Chorismate lyase-like"/>
    <property type="match status" value="1"/>
</dbReference>
<evidence type="ECO:0000256" key="2">
    <source>
        <dbReference type="ARBA" id="ARBA00023125"/>
    </source>
</evidence>
<dbReference type="InterPro" id="IPR050679">
    <property type="entry name" value="Bact_HTH_transcr_reg"/>
</dbReference>
<dbReference type="SUPFAM" id="SSF46785">
    <property type="entry name" value="Winged helix' DNA-binding domain"/>
    <property type="match status" value="1"/>
</dbReference>
<keyword evidence="2" id="KW-0238">DNA-binding</keyword>
<proteinExistence type="predicted"/>
<keyword evidence="3" id="KW-0804">Transcription</keyword>
<feature type="domain" description="HTH gntR-type" evidence="4">
    <location>
        <begin position="11"/>
        <end position="79"/>
    </location>
</feature>
<keyword evidence="1" id="KW-0805">Transcription regulation</keyword>
<dbReference type="InterPro" id="IPR028978">
    <property type="entry name" value="Chorismate_lyase_/UTRA_dom_sf"/>
</dbReference>
<organism evidence="5 6">
    <name type="scientific">Roseomonas elaeocarpi</name>
    <dbReference type="NCBI Taxonomy" id="907779"/>
    <lineage>
        <taxon>Bacteria</taxon>
        <taxon>Pseudomonadati</taxon>
        <taxon>Pseudomonadota</taxon>
        <taxon>Alphaproteobacteria</taxon>
        <taxon>Acetobacterales</taxon>
        <taxon>Roseomonadaceae</taxon>
        <taxon>Roseomonas</taxon>
    </lineage>
</organism>
<evidence type="ECO:0000256" key="1">
    <source>
        <dbReference type="ARBA" id="ARBA00023015"/>
    </source>
</evidence>
<dbReference type="PRINTS" id="PR00035">
    <property type="entry name" value="HTHGNTR"/>
</dbReference>
<evidence type="ECO:0000256" key="3">
    <source>
        <dbReference type="ARBA" id="ARBA00023163"/>
    </source>
</evidence>
<dbReference type="CDD" id="cd07377">
    <property type="entry name" value="WHTH_GntR"/>
    <property type="match status" value="1"/>
</dbReference>
<evidence type="ECO:0000259" key="4">
    <source>
        <dbReference type="PROSITE" id="PS50949"/>
    </source>
</evidence>
<dbReference type="Proteomes" id="UP001589865">
    <property type="component" value="Unassembled WGS sequence"/>
</dbReference>
<dbReference type="Pfam" id="PF00392">
    <property type="entry name" value="GntR"/>
    <property type="match status" value="1"/>
</dbReference>
<dbReference type="Pfam" id="PF07702">
    <property type="entry name" value="UTRA"/>
    <property type="match status" value="1"/>
</dbReference>
<dbReference type="InterPro" id="IPR036390">
    <property type="entry name" value="WH_DNA-bd_sf"/>
</dbReference>
<reference evidence="5 6" key="1">
    <citation type="submission" date="2024-09" db="EMBL/GenBank/DDBJ databases">
        <authorList>
            <person name="Sun Q."/>
            <person name="Mori K."/>
        </authorList>
    </citation>
    <scope>NUCLEOTIDE SEQUENCE [LARGE SCALE GENOMIC DNA]</scope>
    <source>
        <strain evidence="5 6">TBRC 5777</strain>
    </source>
</reference>
<dbReference type="PROSITE" id="PS50949">
    <property type="entry name" value="HTH_GNTR"/>
    <property type="match status" value="1"/>
</dbReference>
<keyword evidence="6" id="KW-1185">Reference proteome</keyword>